<evidence type="ECO:0000259" key="1">
    <source>
        <dbReference type="Pfam" id="PF00975"/>
    </source>
</evidence>
<dbReference type="EMBL" id="WNKQ01000018">
    <property type="protein sequence ID" value="KAF5845801.1"/>
    <property type="molecule type" value="Genomic_DNA"/>
</dbReference>
<sequence length="266" mass="29933">MSSSVEVRANPALIQKGDASRAPLFLLHDSGGTVSYCYRLRNIGRTIYAIHNPSFYSQEKWKGGILGLVEEYIKLIKSVVPSGEILVGGWSLGGQLGIDIGRVLARNRRSKLSVKGIVLIDTMYPYWGPPETVHADVSIDLVLKNIPSDLKESMLRCMDWSKEDCDEWVPRNWKGDIDQLGDVESEEPAPAVLIHANKLIVEETSEGVRCMVDQYKDQKNGWNFFPHQFIAAIWETPVHHFGLFEETSVQETTDMIKRACDLLAED</sequence>
<dbReference type="OMA" id="SNHYEMF"/>
<dbReference type="SUPFAM" id="SSF53474">
    <property type="entry name" value="alpha/beta-Hydrolases"/>
    <property type="match status" value="1"/>
</dbReference>
<protein>
    <recommendedName>
        <fullName evidence="1">Thioesterase domain-containing protein</fullName>
    </recommendedName>
</protein>
<dbReference type="Pfam" id="PF00975">
    <property type="entry name" value="Thioesterase"/>
    <property type="match status" value="1"/>
</dbReference>
<organism evidence="2 3">
    <name type="scientific">Cochliobolus sativus</name>
    <name type="common">Common root rot and spot blotch fungus</name>
    <name type="synonym">Bipolaris sorokiniana</name>
    <dbReference type="NCBI Taxonomy" id="45130"/>
    <lineage>
        <taxon>Eukaryota</taxon>
        <taxon>Fungi</taxon>
        <taxon>Dikarya</taxon>
        <taxon>Ascomycota</taxon>
        <taxon>Pezizomycotina</taxon>
        <taxon>Dothideomycetes</taxon>
        <taxon>Pleosporomycetidae</taxon>
        <taxon>Pleosporales</taxon>
        <taxon>Pleosporineae</taxon>
        <taxon>Pleosporaceae</taxon>
        <taxon>Bipolaris</taxon>
    </lineage>
</organism>
<gene>
    <name evidence="2" type="ORF">GGP41_009621</name>
</gene>
<feature type="domain" description="Thioesterase" evidence="1">
    <location>
        <begin position="23"/>
        <end position="127"/>
    </location>
</feature>
<reference evidence="2" key="1">
    <citation type="submission" date="2019-11" db="EMBL/GenBank/DDBJ databases">
        <title>Bipolaris sorokiniana Genome sequencing.</title>
        <authorList>
            <person name="Wang H."/>
        </authorList>
    </citation>
    <scope>NUCLEOTIDE SEQUENCE</scope>
</reference>
<dbReference type="AlphaFoldDB" id="A0A8H5Z921"/>
<evidence type="ECO:0000313" key="2">
    <source>
        <dbReference type="EMBL" id="KAF5845801.1"/>
    </source>
</evidence>
<evidence type="ECO:0000313" key="3">
    <source>
        <dbReference type="Proteomes" id="UP000624244"/>
    </source>
</evidence>
<dbReference type="InterPro" id="IPR029058">
    <property type="entry name" value="AB_hydrolase_fold"/>
</dbReference>
<dbReference type="InterPro" id="IPR001031">
    <property type="entry name" value="Thioesterase"/>
</dbReference>
<comment type="caution">
    <text evidence="2">The sequence shown here is derived from an EMBL/GenBank/DDBJ whole genome shotgun (WGS) entry which is preliminary data.</text>
</comment>
<dbReference type="Gene3D" id="3.40.50.1820">
    <property type="entry name" value="alpha/beta hydrolase"/>
    <property type="match status" value="1"/>
</dbReference>
<accession>A0A8H5Z921</accession>
<dbReference type="Proteomes" id="UP000624244">
    <property type="component" value="Unassembled WGS sequence"/>
</dbReference>
<proteinExistence type="predicted"/>
<name>A0A8H5Z921_COCSA</name>